<reference evidence="5" key="1">
    <citation type="submission" date="2024-03" db="EMBL/GenBank/DDBJ databases">
        <title>Diverse circular DNA viruses in blood, oral, and fecal samples of captive lemurs.</title>
        <authorList>
            <person name="Paietta E.N."/>
            <person name="Kraberger S."/>
            <person name="Lund M.C."/>
            <person name="Custer J.M."/>
            <person name="Vargas K.M."/>
            <person name="Ehmke E.E."/>
            <person name="Yoder A.D."/>
            <person name="Varsani A."/>
        </authorList>
    </citation>
    <scope>NUCLEOTIDE SEQUENCE</scope>
    <source>
        <strain evidence="5">Duke_28FS_1</strain>
    </source>
</reference>
<dbReference type="GO" id="GO:0004518">
    <property type="term" value="F:nuclease activity"/>
    <property type="evidence" value="ECO:0007669"/>
    <property type="project" value="InterPro"/>
</dbReference>
<dbReference type="InterPro" id="IPR006166">
    <property type="entry name" value="ERCC4_domain"/>
</dbReference>
<name>A0AAU8B9C0_9CAUD</name>
<comment type="function">
    <text evidence="3">Plays a role in the inhibition of type I interferon signaling pathway. Mechanistically, specifically interacts with 2',3'-cGAMP and cleaves it via its phosphodiesterase activity. In turn, prevents 2',3'-cGAMP interaction with host ER-resident STING1 leading to inhibition of downstream signaling pathway and type I interferon production.</text>
</comment>
<feature type="domain" description="ERCC4" evidence="4">
    <location>
        <begin position="28"/>
        <end position="188"/>
    </location>
</feature>
<evidence type="ECO:0000313" key="5">
    <source>
        <dbReference type="EMBL" id="XCD07527.1"/>
    </source>
</evidence>
<evidence type="ECO:0000259" key="4">
    <source>
        <dbReference type="Pfam" id="PF02732"/>
    </source>
</evidence>
<evidence type="ECO:0000256" key="2">
    <source>
        <dbReference type="ARBA" id="ARBA00015502"/>
    </source>
</evidence>
<evidence type="ECO:0000256" key="1">
    <source>
        <dbReference type="ARBA" id="ARBA00008322"/>
    </source>
</evidence>
<protein>
    <recommendedName>
        <fullName evidence="2">ERCC4 domain-containing protein EP364R</fullName>
    </recommendedName>
</protein>
<comment type="similarity">
    <text evidence="1">Belongs to the asfivirus EP364R family.</text>
</comment>
<dbReference type="Pfam" id="PF02732">
    <property type="entry name" value="ERCC4"/>
    <property type="match status" value="1"/>
</dbReference>
<dbReference type="Gene3D" id="3.40.50.10130">
    <property type="match status" value="1"/>
</dbReference>
<organism evidence="5">
    <name type="scientific">Dulem virus 39</name>
    <dbReference type="NCBI Taxonomy" id="3145757"/>
    <lineage>
        <taxon>Viruses</taxon>
        <taxon>Duplodnaviria</taxon>
        <taxon>Heunggongvirae</taxon>
        <taxon>Uroviricota</taxon>
        <taxon>Caudoviricetes</taxon>
    </lineage>
</organism>
<dbReference type="GO" id="GO:0003677">
    <property type="term" value="F:DNA binding"/>
    <property type="evidence" value="ECO:0007669"/>
    <property type="project" value="InterPro"/>
</dbReference>
<dbReference type="InterPro" id="IPR011335">
    <property type="entry name" value="Restrct_endonuc-II-like"/>
</dbReference>
<sequence length="202" mass="22925">MKPKIRIAADKNQFAGIHGKSNALKHRQIESLGIELLPTPLPFGDYCLVTDEMQETIDRRGNKLKKADLVGDIKVSVDSKAGLSEVCMNICGSSHNRFRDELILAQKCGCKLYILIEEPKITSIEQVFQWINPRLHRYNKIKYMHNLGKWQNVALPKAPPTKGATLAKAMLSMQFKYGVEFLFCRPDEAGQRIVDLLTERKV</sequence>
<dbReference type="SUPFAM" id="SSF52980">
    <property type="entry name" value="Restriction endonuclease-like"/>
    <property type="match status" value="1"/>
</dbReference>
<dbReference type="GO" id="GO:0006259">
    <property type="term" value="P:DNA metabolic process"/>
    <property type="evidence" value="ECO:0007669"/>
    <property type="project" value="UniProtKB-ARBA"/>
</dbReference>
<proteinExistence type="inferred from homology"/>
<dbReference type="EMBL" id="PP511791">
    <property type="protein sequence ID" value="XCD07527.1"/>
    <property type="molecule type" value="Genomic_DNA"/>
</dbReference>
<accession>A0AAU8B9C0</accession>
<evidence type="ECO:0000256" key="3">
    <source>
        <dbReference type="ARBA" id="ARBA00034463"/>
    </source>
</evidence>